<dbReference type="InterPro" id="IPR013094">
    <property type="entry name" value="AB_hydrolase_3"/>
</dbReference>
<comment type="caution">
    <text evidence="3">The sequence shown here is derived from an EMBL/GenBank/DDBJ whole genome shotgun (WGS) entry which is preliminary data.</text>
</comment>
<organism evidence="3 4">
    <name type="scientific">Leucobacter komagatae</name>
    <dbReference type="NCBI Taxonomy" id="55969"/>
    <lineage>
        <taxon>Bacteria</taxon>
        <taxon>Bacillati</taxon>
        <taxon>Actinomycetota</taxon>
        <taxon>Actinomycetes</taxon>
        <taxon>Micrococcales</taxon>
        <taxon>Microbacteriaceae</taxon>
        <taxon>Leucobacter</taxon>
    </lineage>
</organism>
<evidence type="ECO:0000256" key="1">
    <source>
        <dbReference type="ARBA" id="ARBA00022801"/>
    </source>
</evidence>
<keyword evidence="1" id="KW-0378">Hydrolase</keyword>
<sequence length="298" mass="31904">MPIHPELVAAARWLPRHVTNRVTLRPQRVLTRMAQAFTRRGPEPVAVTVSASLTLFWPAGEPPKAGPPLPALLWIHGGGFVAGSVRQDLARCADMAAATGALVAAVTYRKAPEHPYPAALHDCLAALRALRVMPGVDPERVAVAGASAGGGLAAALALRVRDVGDPPLAAQLLLYPMLDDRTGKHADERHFRLWEHRSNAFAWKVYLGDADPSAAVPARAASLERLPPTWIGVGTNDLFLAESRNYAARLRASGVPCELAEVHGAWHAFDGFVPMAAVSQRFAAEHHGFARRALAVKA</sequence>
<proteinExistence type="predicted"/>
<name>A0A0D0ITQ1_9MICO</name>
<dbReference type="Proteomes" id="UP000032120">
    <property type="component" value="Unassembled WGS sequence"/>
</dbReference>
<dbReference type="PANTHER" id="PTHR48081">
    <property type="entry name" value="AB HYDROLASE SUPERFAMILY PROTEIN C4A8.06C"/>
    <property type="match status" value="1"/>
</dbReference>
<dbReference type="Gene3D" id="3.40.50.1820">
    <property type="entry name" value="alpha/beta hydrolase"/>
    <property type="match status" value="1"/>
</dbReference>
<dbReference type="InterPro" id="IPR029058">
    <property type="entry name" value="AB_hydrolase_fold"/>
</dbReference>
<dbReference type="EMBL" id="JXSQ01000006">
    <property type="protein sequence ID" value="KIP52918.1"/>
    <property type="molecule type" value="Genomic_DNA"/>
</dbReference>
<protein>
    <recommendedName>
        <fullName evidence="2">Alpha/beta hydrolase fold-3 domain-containing protein</fullName>
    </recommendedName>
</protein>
<evidence type="ECO:0000313" key="4">
    <source>
        <dbReference type="Proteomes" id="UP000032120"/>
    </source>
</evidence>
<dbReference type="SUPFAM" id="SSF53474">
    <property type="entry name" value="alpha/beta-Hydrolases"/>
    <property type="match status" value="1"/>
</dbReference>
<feature type="domain" description="Alpha/beta hydrolase fold-3" evidence="2">
    <location>
        <begin position="72"/>
        <end position="269"/>
    </location>
</feature>
<evidence type="ECO:0000313" key="3">
    <source>
        <dbReference type="EMBL" id="KIP52918.1"/>
    </source>
</evidence>
<dbReference type="Pfam" id="PF07859">
    <property type="entry name" value="Abhydrolase_3"/>
    <property type="match status" value="1"/>
</dbReference>
<accession>A0A0D0ITQ1</accession>
<dbReference type="InterPro" id="IPR050300">
    <property type="entry name" value="GDXG_lipolytic_enzyme"/>
</dbReference>
<evidence type="ECO:0000259" key="2">
    <source>
        <dbReference type="Pfam" id="PF07859"/>
    </source>
</evidence>
<dbReference type="AlphaFoldDB" id="A0A0D0ITQ1"/>
<reference evidence="3 4" key="1">
    <citation type="submission" date="2015-01" db="EMBL/GenBank/DDBJ databases">
        <title>Draft genome sequence of Leucobacter komagatae strain VKM ST2845.</title>
        <authorList>
            <person name="Karlyshev A.V."/>
            <person name="Kudryashova E.B."/>
        </authorList>
    </citation>
    <scope>NUCLEOTIDE SEQUENCE [LARGE SCALE GENOMIC DNA]</scope>
    <source>
        <strain evidence="3 4">VKM ST2845</strain>
    </source>
</reference>
<dbReference type="PANTHER" id="PTHR48081:SF8">
    <property type="entry name" value="ALPHA_BETA HYDROLASE FOLD-3 DOMAIN-CONTAINING PROTEIN-RELATED"/>
    <property type="match status" value="1"/>
</dbReference>
<keyword evidence="4" id="KW-1185">Reference proteome</keyword>
<gene>
    <name evidence="3" type="ORF">SD72_06325</name>
</gene>
<dbReference type="GO" id="GO:0016787">
    <property type="term" value="F:hydrolase activity"/>
    <property type="evidence" value="ECO:0007669"/>
    <property type="project" value="UniProtKB-KW"/>
</dbReference>